<feature type="domain" description="GYF" evidence="2">
    <location>
        <begin position="327"/>
        <end position="375"/>
    </location>
</feature>
<protein>
    <recommendedName>
        <fullName evidence="2">GYF domain-containing protein</fullName>
    </recommendedName>
</protein>
<dbReference type="Gene3D" id="3.30.1490.40">
    <property type="match status" value="1"/>
</dbReference>
<feature type="compositionally biased region" description="Low complexity" evidence="1">
    <location>
        <begin position="859"/>
        <end position="880"/>
    </location>
</feature>
<evidence type="ECO:0000313" key="3">
    <source>
        <dbReference type="EMBL" id="TKR94601.1"/>
    </source>
</evidence>
<dbReference type="EMBL" id="AZBU02000002">
    <property type="protein sequence ID" value="TKR94601.1"/>
    <property type="molecule type" value="Genomic_DNA"/>
</dbReference>
<reference evidence="3 4" key="2">
    <citation type="journal article" date="2019" name="G3 (Bethesda)">
        <title>Hybrid Assembly of the Genome of the Entomopathogenic Nematode Steinernema carpocapsae Identifies the X-Chromosome.</title>
        <authorList>
            <person name="Serra L."/>
            <person name="Macchietto M."/>
            <person name="Macias-Munoz A."/>
            <person name="McGill C.J."/>
            <person name="Rodriguez I.M."/>
            <person name="Rodriguez B."/>
            <person name="Murad R."/>
            <person name="Mortazavi A."/>
        </authorList>
    </citation>
    <scope>NUCLEOTIDE SEQUENCE [LARGE SCALE GENOMIC DNA]</scope>
    <source>
        <strain evidence="3 4">ALL</strain>
    </source>
</reference>
<feature type="region of interest" description="Disordered" evidence="1">
    <location>
        <begin position="688"/>
        <end position="710"/>
    </location>
</feature>
<gene>
    <name evidence="3" type="ORF">L596_008864</name>
</gene>
<reference evidence="3 4" key="1">
    <citation type="journal article" date="2015" name="Genome Biol.">
        <title>Comparative genomics of Steinernema reveals deeply conserved gene regulatory networks.</title>
        <authorList>
            <person name="Dillman A.R."/>
            <person name="Macchietto M."/>
            <person name="Porter C.F."/>
            <person name="Rogers A."/>
            <person name="Williams B."/>
            <person name="Antoshechkin I."/>
            <person name="Lee M.M."/>
            <person name="Goodwin Z."/>
            <person name="Lu X."/>
            <person name="Lewis E.E."/>
            <person name="Goodrich-Blair H."/>
            <person name="Stock S.P."/>
            <person name="Adams B.J."/>
            <person name="Sternberg P.W."/>
            <person name="Mortazavi A."/>
        </authorList>
    </citation>
    <scope>NUCLEOTIDE SEQUENCE [LARGE SCALE GENOMIC DNA]</scope>
    <source>
        <strain evidence="3 4">ALL</strain>
    </source>
</reference>
<dbReference type="AlphaFoldDB" id="A0A4U5PEJ4"/>
<dbReference type="Proteomes" id="UP000298663">
    <property type="component" value="Unassembled WGS sequence"/>
</dbReference>
<feature type="region of interest" description="Disordered" evidence="1">
    <location>
        <begin position="573"/>
        <end position="611"/>
    </location>
</feature>
<dbReference type="PANTHER" id="PTHR14445:SF36">
    <property type="entry name" value="FI03272P-RELATED"/>
    <property type="match status" value="1"/>
</dbReference>
<dbReference type="Pfam" id="PF02213">
    <property type="entry name" value="GYF"/>
    <property type="match status" value="1"/>
</dbReference>
<feature type="compositionally biased region" description="Basic and acidic residues" evidence="1">
    <location>
        <begin position="768"/>
        <end position="782"/>
    </location>
</feature>
<feature type="compositionally biased region" description="Basic and acidic residues" evidence="1">
    <location>
        <begin position="214"/>
        <end position="230"/>
    </location>
</feature>
<dbReference type="PROSITE" id="PS50829">
    <property type="entry name" value="GYF"/>
    <property type="match status" value="1"/>
</dbReference>
<feature type="region of interest" description="Disordered" evidence="1">
    <location>
        <begin position="738"/>
        <end position="782"/>
    </location>
</feature>
<dbReference type="InterPro" id="IPR051640">
    <property type="entry name" value="GRB10-interact_GYF"/>
</dbReference>
<feature type="compositionally biased region" description="Low complexity" evidence="1">
    <location>
        <begin position="135"/>
        <end position="147"/>
    </location>
</feature>
<feature type="compositionally biased region" description="Polar residues" evidence="1">
    <location>
        <begin position="273"/>
        <end position="285"/>
    </location>
</feature>
<dbReference type="SUPFAM" id="SSF55277">
    <property type="entry name" value="GYF domain"/>
    <property type="match status" value="1"/>
</dbReference>
<dbReference type="PANTHER" id="PTHR14445">
    <property type="entry name" value="GRB10 INTERACTING GYF PROTEIN"/>
    <property type="match status" value="1"/>
</dbReference>
<evidence type="ECO:0000259" key="2">
    <source>
        <dbReference type="PROSITE" id="PS50829"/>
    </source>
</evidence>
<feature type="region of interest" description="Disordered" evidence="1">
    <location>
        <begin position="843"/>
        <end position="888"/>
    </location>
</feature>
<accession>A0A4U5PEJ4</accession>
<proteinExistence type="predicted"/>
<dbReference type="STRING" id="34508.A0A4U5PEJ4"/>
<evidence type="ECO:0000256" key="1">
    <source>
        <dbReference type="SAM" id="MobiDB-lite"/>
    </source>
</evidence>
<evidence type="ECO:0000313" key="4">
    <source>
        <dbReference type="Proteomes" id="UP000298663"/>
    </source>
</evidence>
<dbReference type="SMART" id="SM00444">
    <property type="entry name" value="GYF"/>
    <property type="match status" value="1"/>
</dbReference>
<dbReference type="InterPro" id="IPR003169">
    <property type="entry name" value="GYF"/>
</dbReference>
<dbReference type="InterPro" id="IPR035445">
    <property type="entry name" value="GYF-like_dom_sf"/>
</dbReference>
<organism evidence="3 4">
    <name type="scientific">Steinernema carpocapsae</name>
    <name type="common">Entomopathogenic nematode</name>
    <dbReference type="NCBI Taxonomy" id="34508"/>
    <lineage>
        <taxon>Eukaryota</taxon>
        <taxon>Metazoa</taxon>
        <taxon>Ecdysozoa</taxon>
        <taxon>Nematoda</taxon>
        <taxon>Chromadorea</taxon>
        <taxon>Rhabditida</taxon>
        <taxon>Tylenchina</taxon>
        <taxon>Panagrolaimomorpha</taxon>
        <taxon>Strongyloidoidea</taxon>
        <taxon>Steinernematidae</taxon>
        <taxon>Steinernema</taxon>
    </lineage>
</organism>
<feature type="compositionally biased region" description="Basic and acidic residues" evidence="1">
    <location>
        <begin position="165"/>
        <end position="174"/>
    </location>
</feature>
<sequence length="922" mass="103150">MHGADSNLRSSRIGAIIAQQQQARFVAEAQGNGAGGRNDGTDGGPILSQNRYGREDILSLFRPAPAPQSMVDCRFYVEESQPPAILEPQTEAEIRAHSNNINSSKAARDHIHNGGSVSSPSGINGGPSLFSPSWAQQAQRGGRTTTYGRGGGMAGVNPRAQALFDPKDPKDRPRNRLRSGGEDSPIGCGSNPWSAPGTGAPRGVAKPATPIGVRPDRTERSEPRQERQEQPDTSSRNLQGPWRRQESVPGGTPPTTPGADPSRISKEPEWANETWQTEPGVSNGSFDEEGHFRPATDRQLPPVSAPPTSLPAWMPPKEEPGWSKEQPPQWYYCDPNGDSHGPFAKENMHGWFVNGYFSGDLKVRRDCDSQFTTLSELCHIYGDSEPFNMSKAPSPPVGFVPGPKAPSPPILQQVPVPPTAWGIGAQRAGVPAPEFLRLEEENRRLAEEQRRLLMIQQTILSEKNQVEEKERAIRELEERVKRQAEEFQRMRQEQMERERQRDLELEAERARLRQIEMEKEAVLRAKEQELLLKEEMARQKTAMDEANRRHEELLERQRQQEEERRLWEMQKDQFETTRKNKEAKLKEKMEEDAKRKKKEELEEQKRLKEEELERQRQLEIMRTRDTKVILTESVSKDDSPPASRPVKVEALKPAPWVLKSDKNDMRNLRDIQLEEERRAMEQMKIDKERKEAFRKTQAAEASKMWSNSSSRLNWGGAAAPAWGGAGVHSPPVHAMFDGPALVATPPAPKPKAPEQKKAAASAPVKVAKKSDQPKKIAPKDDPLSKWVIQRVKKLDSSVEADVFAGFIRDVVSPNEVEDYIFSYFGETSQSKEFCKEFISRRSELRSKNKAPDRDDLSRPAQAAQTPTTNPAPSATQAAAAGKKKKKGKGIKLIVDSSSLGFRAVADPSRINAGEIDVVENAW</sequence>
<comment type="caution">
    <text evidence="3">The sequence shown here is derived from an EMBL/GenBank/DDBJ whole genome shotgun (WGS) entry which is preliminary data.</text>
</comment>
<dbReference type="GO" id="GO:0005829">
    <property type="term" value="C:cytosol"/>
    <property type="evidence" value="ECO:0007669"/>
    <property type="project" value="TreeGrafter"/>
</dbReference>
<dbReference type="OrthoDB" id="48509at2759"/>
<keyword evidence="4" id="KW-1185">Reference proteome</keyword>
<feature type="compositionally biased region" description="Basic and acidic residues" evidence="1">
    <location>
        <begin position="843"/>
        <end position="857"/>
    </location>
</feature>
<feature type="region of interest" description="Disordered" evidence="1">
    <location>
        <begin position="106"/>
        <end position="312"/>
    </location>
</feature>
<name>A0A4U5PEJ4_STECR</name>